<evidence type="ECO:0000313" key="3">
    <source>
        <dbReference type="Proteomes" id="UP000316778"/>
    </source>
</evidence>
<accession>A0A562T2F9</accession>
<dbReference type="InterPro" id="IPR022276">
    <property type="entry name" value="Conjug_transposon_TraK"/>
</dbReference>
<dbReference type="OrthoDB" id="1039148at2"/>
<dbReference type="AlphaFoldDB" id="A0A562T2F9"/>
<name>A0A562T2F9_CHIJA</name>
<gene>
    <name evidence="2" type="ORF">LX66_1916</name>
</gene>
<evidence type="ECO:0000256" key="1">
    <source>
        <dbReference type="SAM" id="Phobius"/>
    </source>
</evidence>
<keyword evidence="1" id="KW-1133">Transmembrane helix</keyword>
<comment type="caution">
    <text evidence="2">The sequence shown here is derived from an EMBL/GenBank/DDBJ whole genome shotgun (WGS) entry which is preliminary data.</text>
</comment>
<organism evidence="2 3">
    <name type="scientific">Chitinophaga japonensis</name>
    <name type="common">Flexibacter japonensis</name>
    <dbReference type="NCBI Taxonomy" id="104662"/>
    <lineage>
        <taxon>Bacteria</taxon>
        <taxon>Pseudomonadati</taxon>
        <taxon>Bacteroidota</taxon>
        <taxon>Chitinophagia</taxon>
        <taxon>Chitinophagales</taxon>
        <taxon>Chitinophagaceae</taxon>
        <taxon>Chitinophaga</taxon>
    </lineage>
</organism>
<dbReference type="Proteomes" id="UP000316778">
    <property type="component" value="Unassembled WGS sequence"/>
</dbReference>
<keyword evidence="1" id="KW-0472">Membrane</keyword>
<proteinExistence type="predicted"/>
<keyword evidence="1" id="KW-0812">Transmembrane</keyword>
<reference evidence="2 3" key="1">
    <citation type="journal article" date="2013" name="Stand. Genomic Sci.">
        <title>Genomic Encyclopedia of Type Strains, Phase I: The one thousand microbial genomes (KMG-I) project.</title>
        <authorList>
            <person name="Kyrpides N.C."/>
            <person name="Woyke T."/>
            <person name="Eisen J.A."/>
            <person name="Garrity G."/>
            <person name="Lilburn T.G."/>
            <person name="Beck B.J."/>
            <person name="Whitman W.B."/>
            <person name="Hugenholtz P."/>
            <person name="Klenk H.P."/>
        </authorList>
    </citation>
    <scope>NUCLEOTIDE SEQUENCE [LARGE SCALE GENOMIC DNA]</scope>
    <source>
        <strain evidence="2 3">DSM 13484</strain>
    </source>
</reference>
<evidence type="ECO:0000313" key="2">
    <source>
        <dbReference type="EMBL" id="TWI87845.1"/>
    </source>
</evidence>
<sequence length="205" mass="23844">MFRKMKNIDTAFRQTRLIAIITVISSVQLCCYAIYKSFSVAMMSQDRLYVLANGKALEAFASDRRDNIPVEIRDHVKTFHTYFFTLSPDEQAIEENINKSLYLADESAKRQYDNLKESNYYSNVISANISQGIEADSVYVNIDTYPFYFRYKGTQTITRTTTVVRRSLVSEGYLRNVSRSDHNPHGFLIERWKVLENKDVSVKNR</sequence>
<feature type="transmembrane region" description="Helical" evidence="1">
    <location>
        <begin position="16"/>
        <end position="35"/>
    </location>
</feature>
<dbReference type="EMBL" id="VLLG01000003">
    <property type="protein sequence ID" value="TWI87845.1"/>
    <property type="molecule type" value="Genomic_DNA"/>
</dbReference>
<dbReference type="NCBIfam" id="TIGR03781">
    <property type="entry name" value="Bac_Flav_CT_K"/>
    <property type="match status" value="1"/>
</dbReference>
<keyword evidence="3" id="KW-1185">Reference proteome</keyword>
<protein>
    <submittedName>
        <fullName evidence="2">Conjugative transposon TraK protein</fullName>
    </submittedName>
</protein>